<sequence>MEYNVLIPKNYSTFDDLKERKKLRITKKLKDQGLDENHFISLLTFVILFNDVASRKFYYIYISVTPGTQFIIKGMIQVYMASKFLEETI</sequence>
<comment type="caution">
    <text evidence="1">The sequence shown here is derived from an EMBL/GenBank/DDBJ whole genome shotgun (WGS) entry which is preliminary data.</text>
</comment>
<keyword evidence="2" id="KW-1185">Reference proteome</keyword>
<evidence type="ECO:0000313" key="1">
    <source>
        <dbReference type="EMBL" id="GBB93649.1"/>
    </source>
</evidence>
<proteinExistence type="predicted"/>
<evidence type="ECO:0000313" key="2">
    <source>
        <dbReference type="Proteomes" id="UP000247702"/>
    </source>
</evidence>
<accession>A0A2Z6R750</accession>
<dbReference type="Proteomes" id="UP000247702">
    <property type="component" value="Unassembled WGS sequence"/>
</dbReference>
<name>A0A2Z6R750_9GLOM</name>
<dbReference type="EMBL" id="BEXD01001339">
    <property type="protein sequence ID" value="GBB93649.1"/>
    <property type="molecule type" value="Genomic_DNA"/>
</dbReference>
<protein>
    <submittedName>
        <fullName evidence="1">Uncharacterized protein</fullName>
    </submittedName>
</protein>
<organism evidence="1 2">
    <name type="scientific">Rhizophagus clarus</name>
    <dbReference type="NCBI Taxonomy" id="94130"/>
    <lineage>
        <taxon>Eukaryota</taxon>
        <taxon>Fungi</taxon>
        <taxon>Fungi incertae sedis</taxon>
        <taxon>Mucoromycota</taxon>
        <taxon>Glomeromycotina</taxon>
        <taxon>Glomeromycetes</taxon>
        <taxon>Glomerales</taxon>
        <taxon>Glomeraceae</taxon>
        <taxon>Rhizophagus</taxon>
    </lineage>
</organism>
<reference evidence="1 2" key="1">
    <citation type="submission" date="2017-11" db="EMBL/GenBank/DDBJ databases">
        <title>The genome of Rhizophagus clarus HR1 reveals common genetic basis of auxotrophy among arbuscular mycorrhizal fungi.</title>
        <authorList>
            <person name="Kobayashi Y."/>
        </authorList>
    </citation>
    <scope>NUCLEOTIDE SEQUENCE [LARGE SCALE GENOMIC DNA]</scope>
    <source>
        <strain evidence="1 2">HR1</strain>
    </source>
</reference>
<dbReference type="AlphaFoldDB" id="A0A2Z6R750"/>
<gene>
    <name evidence="1" type="ORF">RclHR1_22020002</name>
</gene>